<sequence length="98" mass="11021">MVMDLQWFNFAPNGQVETFVDSFINRTLPFHFWDGDIGETIILMFASEPKLCANNCGSSVPAANLNFCTKCFEDRLVEEQAAIAKAKMENSFNSKSTK</sequence>
<dbReference type="Proteomes" id="UP001163603">
    <property type="component" value="Chromosome 3"/>
</dbReference>
<reference evidence="2" key="1">
    <citation type="journal article" date="2023" name="G3 (Bethesda)">
        <title>Genome assembly and association tests identify interacting loci associated with vigor, precocity, and sex in interspecific pistachio rootstocks.</title>
        <authorList>
            <person name="Palmer W."/>
            <person name="Jacygrad E."/>
            <person name="Sagayaradj S."/>
            <person name="Cavanaugh K."/>
            <person name="Han R."/>
            <person name="Bertier L."/>
            <person name="Beede B."/>
            <person name="Kafkas S."/>
            <person name="Golino D."/>
            <person name="Preece J."/>
            <person name="Michelmore R."/>
        </authorList>
    </citation>
    <scope>NUCLEOTIDE SEQUENCE [LARGE SCALE GENOMIC DNA]</scope>
</reference>
<evidence type="ECO:0000313" key="2">
    <source>
        <dbReference type="Proteomes" id="UP001163603"/>
    </source>
</evidence>
<keyword evidence="2" id="KW-1185">Reference proteome</keyword>
<dbReference type="EMBL" id="CM047738">
    <property type="protein sequence ID" value="KAJ0045300.1"/>
    <property type="molecule type" value="Genomic_DNA"/>
</dbReference>
<protein>
    <submittedName>
        <fullName evidence="1">Uncharacterized protein</fullName>
    </submittedName>
</protein>
<accession>A0ACC0Z2C3</accession>
<proteinExistence type="predicted"/>
<organism evidence="1 2">
    <name type="scientific">Pistacia integerrima</name>
    <dbReference type="NCBI Taxonomy" id="434235"/>
    <lineage>
        <taxon>Eukaryota</taxon>
        <taxon>Viridiplantae</taxon>
        <taxon>Streptophyta</taxon>
        <taxon>Embryophyta</taxon>
        <taxon>Tracheophyta</taxon>
        <taxon>Spermatophyta</taxon>
        <taxon>Magnoliopsida</taxon>
        <taxon>eudicotyledons</taxon>
        <taxon>Gunneridae</taxon>
        <taxon>Pentapetalae</taxon>
        <taxon>rosids</taxon>
        <taxon>malvids</taxon>
        <taxon>Sapindales</taxon>
        <taxon>Anacardiaceae</taxon>
        <taxon>Pistacia</taxon>
    </lineage>
</organism>
<comment type="caution">
    <text evidence="1">The sequence shown here is derived from an EMBL/GenBank/DDBJ whole genome shotgun (WGS) entry which is preliminary data.</text>
</comment>
<gene>
    <name evidence="1" type="ORF">Pint_04989</name>
</gene>
<name>A0ACC0Z2C3_9ROSI</name>
<evidence type="ECO:0000313" key="1">
    <source>
        <dbReference type="EMBL" id="KAJ0045300.1"/>
    </source>
</evidence>